<gene>
    <name evidence="2" type="ORF">KC19_3G243100</name>
</gene>
<proteinExistence type="predicted"/>
<protein>
    <submittedName>
        <fullName evidence="2">Uncharacterized protein</fullName>
    </submittedName>
</protein>
<sequence>MGRGVGEAGVKVGTDVKTFYDTQAFQYGVRDKWGYAYYQPNKDKEHKFYPHKPDSNLFIKPWEYGGHPHDFYKASRQARTDDPYVHYETGKALERHNKLVAEVDAWRRRELLQEEMLIQMSKLLSVEKERHRFQELRRHIQLEQLQWSRPSTAQDKASRCMSEPEPRRPGSVNLSTLGNSLRGGCSNRGSTKTRSAPTSGRCSVATKQDLQDLDVFDEKHGF</sequence>
<feature type="compositionally biased region" description="Polar residues" evidence="1">
    <location>
        <begin position="187"/>
        <end position="203"/>
    </location>
</feature>
<evidence type="ECO:0000313" key="3">
    <source>
        <dbReference type="Proteomes" id="UP000822688"/>
    </source>
</evidence>
<feature type="region of interest" description="Disordered" evidence="1">
    <location>
        <begin position="147"/>
        <end position="203"/>
    </location>
</feature>
<dbReference type="AlphaFoldDB" id="A0A8T0IQ07"/>
<keyword evidence="3" id="KW-1185">Reference proteome</keyword>
<dbReference type="Proteomes" id="UP000822688">
    <property type="component" value="Chromosome 3"/>
</dbReference>
<feature type="compositionally biased region" description="Basic and acidic residues" evidence="1">
    <location>
        <begin position="156"/>
        <end position="168"/>
    </location>
</feature>
<dbReference type="EMBL" id="CM026423">
    <property type="protein sequence ID" value="KAG0584891.1"/>
    <property type="molecule type" value="Genomic_DNA"/>
</dbReference>
<evidence type="ECO:0000313" key="2">
    <source>
        <dbReference type="EMBL" id="KAG0584891.1"/>
    </source>
</evidence>
<comment type="caution">
    <text evidence="2">The sequence shown here is derived from an EMBL/GenBank/DDBJ whole genome shotgun (WGS) entry which is preliminary data.</text>
</comment>
<accession>A0A8T0IQ07</accession>
<reference evidence="2" key="1">
    <citation type="submission" date="2020-06" db="EMBL/GenBank/DDBJ databases">
        <title>WGS assembly of Ceratodon purpureus strain R40.</title>
        <authorList>
            <person name="Carey S.B."/>
            <person name="Jenkins J."/>
            <person name="Shu S."/>
            <person name="Lovell J.T."/>
            <person name="Sreedasyam A."/>
            <person name="Maumus F."/>
            <person name="Tiley G.P."/>
            <person name="Fernandez-Pozo N."/>
            <person name="Barry K."/>
            <person name="Chen C."/>
            <person name="Wang M."/>
            <person name="Lipzen A."/>
            <person name="Daum C."/>
            <person name="Saski C.A."/>
            <person name="Payton A.C."/>
            <person name="Mcbreen J.C."/>
            <person name="Conrad R.E."/>
            <person name="Kollar L.M."/>
            <person name="Olsson S."/>
            <person name="Huttunen S."/>
            <person name="Landis J.B."/>
            <person name="Wickett N.J."/>
            <person name="Johnson M.G."/>
            <person name="Rensing S.A."/>
            <person name="Grimwood J."/>
            <person name="Schmutz J."/>
            <person name="Mcdaniel S.F."/>
        </authorList>
    </citation>
    <scope>NUCLEOTIDE SEQUENCE</scope>
    <source>
        <strain evidence="2">R40</strain>
    </source>
</reference>
<name>A0A8T0IQ07_CERPU</name>
<evidence type="ECO:0000256" key="1">
    <source>
        <dbReference type="SAM" id="MobiDB-lite"/>
    </source>
</evidence>
<organism evidence="2 3">
    <name type="scientific">Ceratodon purpureus</name>
    <name type="common">Fire moss</name>
    <name type="synonym">Dicranum purpureum</name>
    <dbReference type="NCBI Taxonomy" id="3225"/>
    <lineage>
        <taxon>Eukaryota</taxon>
        <taxon>Viridiplantae</taxon>
        <taxon>Streptophyta</taxon>
        <taxon>Embryophyta</taxon>
        <taxon>Bryophyta</taxon>
        <taxon>Bryophytina</taxon>
        <taxon>Bryopsida</taxon>
        <taxon>Dicranidae</taxon>
        <taxon>Pseudoditrichales</taxon>
        <taxon>Ditrichaceae</taxon>
        <taxon>Ceratodon</taxon>
    </lineage>
</organism>